<dbReference type="InterPro" id="IPR045339">
    <property type="entry name" value="DUF6534"/>
</dbReference>
<reference evidence="3 4" key="1">
    <citation type="journal article" date="2024" name="J Genomics">
        <title>Draft genome sequencing and assembly of Favolaschia claudopus CIRM-BRFM 2984 isolated from oak limbs.</title>
        <authorList>
            <person name="Navarro D."/>
            <person name="Drula E."/>
            <person name="Chaduli D."/>
            <person name="Cazenave R."/>
            <person name="Ahrendt S."/>
            <person name="Wang J."/>
            <person name="Lipzen A."/>
            <person name="Daum C."/>
            <person name="Barry K."/>
            <person name="Grigoriev I.V."/>
            <person name="Favel A."/>
            <person name="Rosso M.N."/>
            <person name="Martin F."/>
        </authorList>
    </citation>
    <scope>NUCLEOTIDE SEQUENCE [LARGE SCALE GENOMIC DNA]</scope>
    <source>
        <strain evidence="3 4">CIRM-BRFM 2984</strain>
    </source>
</reference>
<evidence type="ECO:0000256" key="1">
    <source>
        <dbReference type="SAM" id="Phobius"/>
    </source>
</evidence>
<dbReference type="Proteomes" id="UP001362999">
    <property type="component" value="Unassembled WGS sequence"/>
</dbReference>
<accession>A0AAV9ZRC9</accession>
<evidence type="ECO:0000313" key="4">
    <source>
        <dbReference type="Proteomes" id="UP001362999"/>
    </source>
</evidence>
<keyword evidence="4" id="KW-1185">Reference proteome</keyword>
<dbReference type="PANTHER" id="PTHR40465:SF1">
    <property type="entry name" value="DUF6534 DOMAIN-CONTAINING PROTEIN"/>
    <property type="match status" value="1"/>
</dbReference>
<dbReference type="Pfam" id="PF20152">
    <property type="entry name" value="DUF6534"/>
    <property type="match status" value="1"/>
</dbReference>
<comment type="caution">
    <text evidence="3">The sequence shown here is derived from an EMBL/GenBank/DDBJ whole genome shotgun (WGS) entry which is preliminary data.</text>
</comment>
<evidence type="ECO:0000259" key="2">
    <source>
        <dbReference type="Pfam" id="PF20152"/>
    </source>
</evidence>
<feature type="domain" description="DUF6534" evidence="2">
    <location>
        <begin position="225"/>
        <end position="265"/>
    </location>
</feature>
<keyword evidence="1" id="KW-0472">Membrane</keyword>
<organism evidence="3 4">
    <name type="scientific">Favolaschia claudopus</name>
    <dbReference type="NCBI Taxonomy" id="2862362"/>
    <lineage>
        <taxon>Eukaryota</taxon>
        <taxon>Fungi</taxon>
        <taxon>Dikarya</taxon>
        <taxon>Basidiomycota</taxon>
        <taxon>Agaricomycotina</taxon>
        <taxon>Agaricomycetes</taxon>
        <taxon>Agaricomycetidae</taxon>
        <taxon>Agaricales</taxon>
        <taxon>Marasmiineae</taxon>
        <taxon>Mycenaceae</taxon>
        <taxon>Favolaschia</taxon>
    </lineage>
</organism>
<gene>
    <name evidence="3" type="ORF">R3P38DRAFT_2804165</name>
</gene>
<dbReference type="EMBL" id="JAWWNJ010000119">
    <property type="protein sequence ID" value="KAK6988898.1"/>
    <property type="molecule type" value="Genomic_DNA"/>
</dbReference>
<keyword evidence="1" id="KW-0812">Transmembrane</keyword>
<name>A0AAV9ZRC9_9AGAR</name>
<sequence>MATPSFTPPPLDNTLGAGYIGVFVSSAYAVQAFSWDAPAQFFCRLYGLTCLQTYNYFNQQATKKDPIFLKSCVICLWVVETLHSACIAHAMYFYSVSHFGNYLTLTTAVWSIILPVGLTSRGIHSQLHRMENLPINIQLLRMACLYYSSQAVSDKNKPIVFLICGRAESTHTLGTGWGPRYKLVDELCGHGFTDRGIAVLLFTYQEKRYQEHRHVDSEVDYLRPQLWCSVQFLTMPNNLVNYALNWILGKVYSNSLLSTLNARSHLRETRGGAGAIALDLVESKPSFSPHQPSGVTVTTVTESTSATQVGKFGASESEFKMQEF</sequence>
<dbReference type="PANTHER" id="PTHR40465">
    <property type="entry name" value="CHROMOSOME 1, WHOLE GENOME SHOTGUN SEQUENCE"/>
    <property type="match status" value="1"/>
</dbReference>
<proteinExistence type="predicted"/>
<keyword evidence="1" id="KW-1133">Transmembrane helix</keyword>
<evidence type="ECO:0000313" key="3">
    <source>
        <dbReference type="EMBL" id="KAK6988898.1"/>
    </source>
</evidence>
<feature type="transmembrane region" description="Helical" evidence="1">
    <location>
        <begin position="67"/>
        <end position="93"/>
    </location>
</feature>
<protein>
    <recommendedName>
        <fullName evidence="2">DUF6534 domain-containing protein</fullName>
    </recommendedName>
</protein>
<dbReference type="AlphaFoldDB" id="A0AAV9ZRC9"/>
<feature type="transmembrane region" description="Helical" evidence="1">
    <location>
        <begin position="99"/>
        <end position="120"/>
    </location>
</feature>